<sequence length="194" mass="22961">MNFFYEELPSTVNVRGENIKVITDFREYIRLLDMLKDQELDALQKFAIIQQYFIDDVVADEEAISALSHFITMDTNCAKVAETGDCEEPQEKLQEKPKKNLFSYSIDYPYILSGFLRDYGIDLIDIKYMHWWKFRMLFDGLSDDTEIKQRIMYRSVDLSEIKDKEEKKRIKKIQKSIQLPSESLTDYDIGNAFM</sequence>
<evidence type="ECO:0000313" key="1">
    <source>
        <dbReference type="EMBL" id="PLT75641.1"/>
    </source>
</evidence>
<dbReference type="EMBL" id="NIHT01000010">
    <property type="protein sequence ID" value="PLT75641.1"/>
    <property type="molecule type" value="Genomic_DNA"/>
</dbReference>
<dbReference type="Pfam" id="PF06854">
    <property type="entry name" value="Phage_Gp15"/>
    <property type="match status" value="1"/>
</dbReference>
<comment type="caution">
    <text evidence="1">The sequence shown here is derived from an EMBL/GenBank/DDBJ whole genome shotgun (WGS) entry which is preliminary data.</text>
</comment>
<reference evidence="1 2" key="1">
    <citation type="journal article" date="2017" name="Genome Med.">
        <title>A novel Ruminococcus gnavus clade enriched in inflammatory bowel disease patients.</title>
        <authorList>
            <person name="Hall A.B."/>
            <person name="Yassour M."/>
            <person name="Sauk J."/>
            <person name="Garner A."/>
            <person name="Jiang X."/>
            <person name="Arthur T."/>
            <person name="Lagoudas G.K."/>
            <person name="Vatanen T."/>
            <person name="Fornelos N."/>
            <person name="Wilson R."/>
            <person name="Bertha M."/>
            <person name="Cohen M."/>
            <person name="Garber J."/>
            <person name="Khalili H."/>
            <person name="Gevers D."/>
            <person name="Ananthakrishnan A.N."/>
            <person name="Kugathasan S."/>
            <person name="Lander E.S."/>
            <person name="Blainey P."/>
            <person name="Vlamakis H."/>
            <person name="Xavier R.J."/>
            <person name="Huttenhower C."/>
        </authorList>
    </citation>
    <scope>NUCLEOTIDE SEQUENCE [LARGE SCALE GENOMIC DNA]</scope>
    <source>
        <strain evidence="1 2">RJX1125</strain>
    </source>
</reference>
<evidence type="ECO:0000313" key="2">
    <source>
        <dbReference type="Proteomes" id="UP000235093"/>
    </source>
</evidence>
<evidence type="ECO:0008006" key="3">
    <source>
        <dbReference type="Google" id="ProtNLM"/>
    </source>
</evidence>
<dbReference type="InterPro" id="IPR009660">
    <property type="entry name" value="Phage_A500_Gp15"/>
</dbReference>
<name>A0A2N5PKH3_MEDGN</name>
<proteinExistence type="predicted"/>
<dbReference type="Proteomes" id="UP000235093">
    <property type="component" value="Unassembled WGS sequence"/>
</dbReference>
<gene>
    <name evidence="1" type="ORF">CDL23_08095</name>
</gene>
<dbReference type="AlphaFoldDB" id="A0A2N5PKH3"/>
<organism evidence="1 2">
    <name type="scientific">Mediterraneibacter gnavus</name>
    <name type="common">Ruminococcus gnavus</name>
    <dbReference type="NCBI Taxonomy" id="33038"/>
    <lineage>
        <taxon>Bacteria</taxon>
        <taxon>Bacillati</taxon>
        <taxon>Bacillota</taxon>
        <taxon>Clostridia</taxon>
        <taxon>Lachnospirales</taxon>
        <taxon>Lachnospiraceae</taxon>
        <taxon>Mediterraneibacter</taxon>
    </lineage>
</organism>
<dbReference type="RefSeq" id="WP_101883972.1">
    <property type="nucleotide sequence ID" value="NZ_CP176629.1"/>
</dbReference>
<protein>
    <recommendedName>
        <fullName evidence="3">Bacteriophage Gp15 protein</fullName>
    </recommendedName>
</protein>
<accession>A0A2N5PKH3</accession>